<comment type="subcellular location">
    <subcellularLocation>
        <location evidence="1">Membrane</location>
        <topology evidence="1">Multi-pass membrane protein</topology>
    </subcellularLocation>
</comment>
<evidence type="ECO:0000256" key="1">
    <source>
        <dbReference type="ARBA" id="ARBA00004141"/>
    </source>
</evidence>
<dbReference type="OrthoDB" id="9810336at2"/>
<feature type="domain" description="NfeD-like C-terminal" evidence="6">
    <location>
        <begin position="89"/>
        <end position="142"/>
    </location>
</feature>
<dbReference type="InterPro" id="IPR012340">
    <property type="entry name" value="NA-bd_OB-fold"/>
</dbReference>
<dbReference type="FunCoup" id="A0A5Q0BRM0">
    <property type="interactions" value="31"/>
</dbReference>
<sequence length="146" mass="16361">MALEWVYWHWFAVAALLLIVELLAPGLFFLWLSVAAALTGVVLLLLPDLSISHQLIGFALLAIINIGLFRRIFQHYPTQTDEPRLNRRAEQYIGRVFTLEKPIVNGQGKLRVDDSWWKIEGVDCAAGGKVKVVAADGVILRVGLER</sequence>
<dbReference type="KEGG" id="mmob:F6R98_18200"/>
<keyword evidence="8" id="KW-1185">Reference proteome</keyword>
<dbReference type="Proteomes" id="UP000325755">
    <property type="component" value="Chromosome"/>
</dbReference>
<dbReference type="AlphaFoldDB" id="A0A5Q0BRM0"/>
<dbReference type="GO" id="GO:0005886">
    <property type="term" value="C:plasma membrane"/>
    <property type="evidence" value="ECO:0007669"/>
    <property type="project" value="TreeGrafter"/>
</dbReference>
<accession>A0A5Q0BRM0</accession>
<name>A0A5Q0BRM0_9GAMM</name>
<dbReference type="PANTHER" id="PTHR33507">
    <property type="entry name" value="INNER MEMBRANE PROTEIN YBBJ"/>
    <property type="match status" value="1"/>
</dbReference>
<evidence type="ECO:0000259" key="6">
    <source>
        <dbReference type="Pfam" id="PF01957"/>
    </source>
</evidence>
<evidence type="ECO:0000256" key="2">
    <source>
        <dbReference type="ARBA" id="ARBA00022692"/>
    </source>
</evidence>
<feature type="transmembrane region" description="Helical" evidence="5">
    <location>
        <begin position="51"/>
        <end position="69"/>
    </location>
</feature>
<keyword evidence="4 5" id="KW-0472">Membrane</keyword>
<proteinExistence type="predicted"/>
<dbReference type="Pfam" id="PF01957">
    <property type="entry name" value="NfeD"/>
    <property type="match status" value="1"/>
</dbReference>
<reference evidence="7 8" key="1">
    <citation type="submission" date="2019-09" db="EMBL/GenBank/DDBJ databases">
        <title>Ecophysiology of the spiral-shaped methanotroph Methylospira mobilis as revealed by the complete genome sequence.</title>
        <authorList>
            <person name="Oshkin I.Y."/>
            <person name="Dedysh S.N."/>
            <person name="Miroshnikov K."/>
            <person name="Danilova O.V."/>
            <person name="Hakobyan A."/>
            <person name="Liesack W."/>
        </authorList>
    </citation>
    <scope>NUCLEOTIDE SEQUENCE [LARGE SCALE GENOMIC DNA]</scope>
    <source>
        <strain evidence="7 8">Shm1</strain>
    </source>
</reference>
<evidence type="ECO:0000256" key="5">
    <source>
        <dbReference type="SAM" id="Phobius"/>
    </source>
</evidence>
<organism evidence="7 8">
    <name type="scientific">Candidatus Methylospira mobilis</name>
    <dbReference type="NCBI Taxonomy" id="1808979"/>
    <lineage>
        <taxon>Bacteria</taxon>
        <taxon>Pseudomonadati</taxon>
        <taxon>Pseudomonadota</taxon>
        <taxon>Gammaproteobacteria</taxon>
        <taxon>Methylococcales</taxon>
        <taxon>Methylococcaceae</taxon>
        <taxon>Candidatus Methylospira</taxon>
    </lineage>
</organism>
<dbReference type="RefSeq" id="WP_153250291.1">
    <property type="nucleotide sequence ID" value="NZ_CP044205.1"/>
</dbReference>
<dbReference type="InterPro" id="IPR002810">
    <property type="entry name" value="NfeD-like_C"/>
</dbReference>
<protein>
    <submittedName>
        <fullName evidence="7">NfeD family protein</fullName>
    </submittedName>
</protein>
<evidence type="ECO:0000313" key="8">
    <source>
        <dbReference type="Proteomes" id="UP000325755"/>
    </source>
</evidence>
<evidence type="ECO:0000256" key="4">
    <source>
        <dbReference type="ARBA" id="ARBA00023136"/>
    </source>
</evidence>
<dbReference type="EMBL" id="CP044205">
    <property type="protein sequence ID" value="QFY44326.1"/>
    <property type="molecule type" value="Genomic_DNA"/>
</dbReference>
<evidence type="ECO:0000256" key="3">
    <source>
        <dbReference type="ARBA" id="ARBA00022989"/>
    </source>
</evidence>
<dbReference type="PANTHER" id="PTHR33507:SF3">
    <property type="entry name" value="INNER MEMBRANE PROTEIN YBBJ"/>
    <property type="match status" value="1"/>
</dbReference>
<dbReference type="InParanoid" id="A0A5Q0BRM0"/>
<keyword evidence="3 5" id="KW-1133">Transmembrane helix</keyword>
<dbReference type="InterPro" id="IPR052165">
    <property type="entry name" value="Membrane_assoc_protease"/>
</dbReference>
<dbReference type="Gene3D" id="2.40.50.140">
    <property type="entry name" value="Nucleic acid-binding proteins"/>
    <property type="match status" value="1"/>
</dbReference>
<evidence type="ECO:0000313" key="7">
    <source>
        <dbReference type="EMBL" id="QFY44326.1"/>
    </source>
</evidence>
<keyword evidence="2 5" id="KW-0812">Transmembrane</keyword>
<gene>
    <name evidence="7" type="ORF">F6R98_18200</name>
</gene>